<keyword evidence="4" id="KW-1185">Reference proteome</keyword>
<evidence type="ECO:0000313" key="4">
    <source>
        <dbReference type="Proteomes" id="UP001520654"/>
    </source>
</evidence>
<dbReference type="Proteomes" id="UP001520654">
    <property type="component" value="Unassembled WGS sequence"/>
</dbReference>
<dbReference type="CDD" id="cd00161">
    <property type="entry name" value="beta-trefoil_Ricin-like"/>
    <property type="match status" value="1"/>
</dbReference>
<accession>A0ABS8E087</accession>
<name>A0ABS8E087_9ACTN</name>
<evidence type="ECO:0000313" key="3">
    <source>
        <dbReference type="EMBL" id="MCC0094501.1"/>
    </source>
</evidence>
<dbReference type="SMART" id="SM00458">
    <property type="entry name" value="RICIN"/>
    <property type="match status" value="1"/>
</dbReference>
<protein>
    <submittedName>
        <fullName evidence="3">RICIN domain-containing protein</fullName>
    </submittedName>
</protein>
<dbReference type="Pfam" id="PF14200">
    <property type="entry name" value="RicinB_lectin_2"/>
    <property type="match status" value="1"/>
</dbReference>
<feature type="chain" id="PRO_5045522555" evidence="1">
    <location>
        <begin position="34"/>
        <end position="203"/>
    </location>
</feature>
<gene>
    <name evidence="3" type="ORF">K7B10_06810</name>
</gene>
<dbReference type="PROSITE" id="PS50231">
    <property type="entry name" value="RICIN_B_LECTIN"/>
    <property type="match status" value="1"/>
</dbReference>
<dbReference type="SUPFAM" id="SSF50370">
    <property type="entry name" value="Ricin B-like lectins"/>
    <property type="match status" value="1"/>
</dbReference>
<dbReference type="PROSITE" id="PS51257">
    <property type="entry name" value="PROKAR_LIPOPROTEIN"/>
    <property type="match status" value="1"/>
</dbReference>
<comment type="caution">
    <text evidence="3">The sequence shown here is derived from an EMBL/GenBank/DDBJ whole genome shotgun (WGS) entry which is preliminary data.</text>
</comment>
<proteinExistence type="predicted"/>
<evidence type="ECO:0000256" key="1">
    <source>
        <dbReference type="SAM" id="SignalP"/>
    </source>
</evidence>
<dbReference type="Pfam" id="PF00652">
    <property type="entry name" value="Ricin_B_lectin"/>
    <property type="match status" value="1"/>
</dbReference>
<dbReference type="EMBL" id="JAINUL010000001">
    <property type="protein sequence ID" value="MCC0094501.1"/>
    <property type="molecule type" value="Genomic_DNA"/>
</dbReference>
<feature type="domain" description="Ricin B lectin" evidence="2">
    <location>
        <begin position="43"/>
        <end position="195"/>
    </location>
</feature>
<dbReference type="InterPro" id="IPR000772">
    <property type="entry name" value="Ricin_B_lectin"/>
</dbReference>
<feature type="signal peptide" evidence="1">
    <location>
        <begin position="1"/>
        <end position="33"/>
    </location>
</feature>
<organism evidence="3 4">
    <name type="scientific">Streptomyces flavotricini</name>
    <dbReference type="NCBI Taxonomy" id="66888"/>
    <lineage>
        <taxon>Bacteria</taxon>
        <taxon>Bacillati</taxon>
        <taxon>Actinomycetota</taxon>
        <taxon>Actinomycetes</taxon>
        <taxon>Kitasatosporales</taxon>
        <taxon>Streptomycetaceae</taxon>
        <taxon>Streptomyces</taxon>
    </lineage>
</organism>
<dbReference type="Gene3D" id="2.80.10.50">
    <property type="match status" value="2"/>
</dbReference>
<evidence type="ECO:0000259" key="2">
    <source>
        <dbReference type="SMART" id="SM00458"/>
    </source>
</evidence>
<keyword evidence="1" id="KW-0732">Signal</keyword>
<sequence>MMHKGGRRWLRAVMVFGTALSSCLWVFSGPAQAQGIPLAGGSFFLIKPMHANGTRCLDVSNASGEDGTPVVSARCWGGSNQLWTTRLRGAGYEIAPLHSSYLNMCLAVSHFHMWNERASVVQEKCSGRNNQIWRFFSVDNGAEVNVRRPAVGQFVEFRSVVSGKCMDVAHMSLAHGAPVVQAGCWNGANQRWVVTALTNEGGG</sequence>
<reference evidence="3 4" key="1">
    <citation type="submission" date="2021-08" db="EMBL/GenBank/DDBJ databases">
        <title>Genomic Architecture of Streptomyces flavotricini NGL1 and Streptomyces erythrochromogenes HMS4 With Differential Plant Beneficial attributes and laccase production capabilities.</title>
        <authorList>
            <person name="Salwan R."/>
            <person name="Kaur R."/>
            <person name="Sharma V."/>
        </authorList>
    </citation>
    <scope>NUCLEOTIDE SEQUENCE [LARGE SCALE GENOMIC DNA]</scope>
    <source>
        <strain evidence="3 4">NGL1</strain>
    </source>
</reference>
<dbReference type="InterPro" id="IPR035992">
    <property type="entry name" value="Ricin_B-like_lectins"/>
</dbReference>